<keyword evidence="1" id="KW-0472">Membrane</keyword>
<feature type="transmembrane region" description="Helical" evidence="1">
    <location>
        <begin position="36"/>
        <end position="57"/>
    </location>
</feature>
<evidence type="ECO:0000256" key="1">
    <source>
        <dbReference type="SAM" id="Phobius"/>
    </source>
</evidence>
<dbReference type="Proteomes" id="UP000093501">
    <property type="component" value="Unassembled WGS sequence"/>
</dbReference>
<keyword evidence="1" id="KW-0812">Transmembrane</keyword>
<accession>A0A1C0ART2</accession>
<protein>
    <submittedName>
        <fullName evidence="2">Uncharacterized protein</fullName>
    </submittedName>
</protein>
<keyword evidence="1" id="KW-1133">Transmembrane helix</keyword>
<keyword evidence="3" id="KW-1185">Reference proteome</keyword>
<name>A0A1C0ART2_9ACTN</name>
<comment type="caution">
    <text evidence="2">The sequence shown here is derived from an EMBL/GenBank/DDBJ whole genome shotgun (WGS) entry which is preliminary data.</text>
</comment>
<sequence length="69" mass="7363">MERPAAIVTAAALQDDMRRSEQQVAVWVCGTKGVRLAAWSSFGFGLVSLAALAYPLVLSRTAPRATTAR</sequence>
<proteinExistence type="predicted"/>
<reference evidence="3" key="1">
    <citation type="submission" date="2016-07" db="EMBL/GenBank/DDBJ databases">
        <authorList>
            <person name="Florea S."/>
            <person name="Webb J.S."/>
            <person name="Jaromczyk J."/>
            <person name="Schardl C.L."/>
        </authorList>
    </citation>
    <scope>NUCLEOTIDE SEQUENCE [LARGE SCALE GENOMIC DNA]</scope>
    <source>
        <strain evidence="3">IPBSL-7</strain>
    </source>
</reference>
<gene>
    <name evidence="2" type="ORF">BCR15_11835</name>
</gene>
<dbReference type="EMBL" id="MBQD01000002">
    <property type="protein sequence ID" value="OCL37144.1"/>
    <property type="molecule type" value="Genomic_DNA"/>
</dbReference>
<evidence type="ECO:0000313" key="2">
    <source>
        <dbReference type="EMBL" id="OCL37144.1"/>
    </source>
</evidence>
<dbReference type="AlphaFoldDB" id="A0A1C0ART2"/>
<evidence type="ECO:0000313" key="3">
    <source>
        <dbReference type="Proteomes" id="UP000093501"/>
    </source>
</evidence>
<organism evidence="2 3">
    <name type="scientific">Tessaracoccus lapidicaptus</name>
    <dbReference type="NCBI Taxonomy" id="1427523"/>
    <lineage>
        <taxon>Bacteria</taxon>
        <taxon>Bacillati</taxon>
        <taxon>Actinomycetota</taxon>
        <taxon>Actinomycetes</taxon>
        <taxon>Propionibacteriales</taxon>
        <taxon>Propionibacteriaceae</taxon>
        <taxon>Tessaracoccus</taxon>
    </lineage>
</organism>